<keyword evidence="3" id="KW-1185">Reference proteome</keyword>
<proteinExistence type="predicted"/>
<comment type="caution">
    <text evidence="2">The sequence shown here is derived from an EMBL/GenBank/DDBJ whole genome shotgun (WGS) entry which is preliminary data.</text>
</comment>
<gene>
    <name evidence="2" type="ORF">EJB05_27978</name>
</gene>
<dbReference type="SMART" id="SM01008">
    <property type="entry name" value="Ald_Xan_dh_C"/>
    <property type="match status" value="1"/>
</dbReference>
<reference evidence="2 3" key="1">
    <citation type="journal article" date="2019" name="Sci. Rep.">
        <title>A high-quality genome of Eragrostis curvula grass provides insights into Poaceae evolution and supports new strategies to enhance forage quality.</title>
        <authorList>
            <person name="Carballo J."/>
            <person name="Santos B.A.C.M."/>
            <person name="Zappacosta D."/>
            <person name="Garbus I."/>
            <person name="Selva J.P."/>
            <person name="Gallo C.A."/>
            <person name="Diaz A."/>
            <person name="Albertini E."/>
            <person name="Caccamo M."/>
            <person name="Echenique V."/>
        </authorList>
    </citation>
    <scope>NUCLEOTIDE SEQUENCE [LARGE SCALE GENOMIC DNA]</scope>
    <source>
        <strain evidence="3">cv. Victoria</strain>
        <tissue evidence="2">Leaf</tissue>
    </source>
</reference>
<name>A0A5J9UR12_9POAL</name>
<dbReference type="AlphaFoldDB" id="A0A5J9UR12"/>
<sequence>VTGEAEYTDDTPIPTNTLHAALVLSKKAHARILSIDDSLAKSSPGFTGLFLSKDVPGSNRTEPVIPGEKIFATDVVTCVGQVPLRLIPFTDDIIGIVVADKIYIEYSELPAILSMEEAVKTGSFHPNTKRCLVKGNVEQCFMSDGCERIISGEVKVAGQEHFYMEPQCTLVWPVDSGNEIHMVSSTQ</sequence>
<feature type="non-terminal residue" evidence="2">
    <location>
        <position position="187"/>
    </location>
</feature>
<dbReference type="Pfam" id="PF02738">
    <property type="entry name" value="MoCoBD_1"/>
    <property type="match status" value="1"/>
</dbReference>
<dbReference type="PANTHER" id="PTHR45444:SF3">
    <property type="entry name" value="XANTHINE DEHYDROGENASE"/>
    <property type="match status" value="1"/>
</dbReference>
<dbReference type="PANTHER" id="PTHR45444">
    <property type="entry name" value="XANTHINE DEHYDROGENASE"/>
    <property type="match status" value="1"/>
</dbReference>
<dbReference type="Proteomes" id="UP000324897">
    <property type="component" value="Chromosome 2"/>
</dbReference>
<feature type="domain" description="Aldehyde oxidase/xanthine dehydrogenase a/b hammerhead" evidence="1">
    <location>
        <begin position="2"/>
        <end position="110"/>
    </location>
</feature>
<evidence type="ECO:0000259" key="1">
    <source>
        <dbReference type="SMART" id="SM01008"/>
    </source>
</evidence>
<dbReference type="GO" id="GO:0005506">
    <property type="term" value="F:iron ion binding"/>
    <property type="evidence" value="ECO:0007669"/>
    <property type="project" value="InterPro"/>
</dbReference>
<dbReference type="InterPro" id="IPR037165">
    <property type="entry name" value="AldOxase/xan_DH_Mopterin-bd_sf"/>
</dbReference>
<dbReference type="Gene3D" id="3.30.365.10">
    <property type="entry name" value="Aldehyde oxidase/xanthine dehydrogenase, molybdopterin binding domain"/>
    <property type="match status" value="2"/>
</dbReference>
<dbReference type="OrthoDB" id="1699467at2759"/>
<dbReference type="SUPFAM" id="SSF56003">
    <property type="entry name" value="Molybdenum cofactor-binding domain"/>
    <property type="match status" value="1"/>
</dbReference>
<accession>A0A5J9UR12</accession>
<dbReference type="InterPro" id="IPR036856">
    <property type="entry name" value="Ald_Oxase/Xan_DH_a/b_sf"/>
</dbReference>
<organism evidence="2 3">
    <name type="scientific">Eragrostis curvula</name>
    <name type="common">weeping love grass</name>
    <dbReference type="NCBI Taxonomy" id="38414"/>
    <lineage>
        <taxon>Eukaryota</taxon>
        <taxon>Viridiplantae</taxon>
        <taxon>Streptophyta</taxon>
        <taxon>Embryophyta</taxon>
        <taxon>Tracheophyta</taxon>
        <taxon>Spermatophyta</taxon>
        <taxon>Magnoliopsida</taxon>
        <taxon>Liliopsida</taxon>
        <taxon>Poales</taxon>
        <taxon>Poaceae</taxon>
        <taxon>PACMAD clade</taxon>
        <taxon>Chloridoideae</taxon>
        <taxon>Eragrostideae</taxon>
        <taxon>Eragrostidinae</taxon>
        <taxon>Eragrostis</taxon>
    </lineage>
</organism>
<dbReference type="GO" id="GO:0016491">
    <property type="term" value="F:oxidoreductase activity"/>
    <property type="evidence" value="ECO:0007669"/>
    <property type="project" value="InterPro"/>
</dbReference>
<dbReference type="InterPro" id="IPR016208">
    <property type="entry name" value="Ald_Oxase/xanthine_DH-like"/>
</dbReference>
<dbReference type="Gramene" id="TVU25480">
    <property type="protein sequence ID" value="TVU25480"/>
    <property type="gene ID" value="EJB05_27978"/>
</dbReference>
<dbReference type="EMBL" id="RWGY01000013">
    <property type="protein sequence ID" value="TVU25480.1"/>
    <property type="molecule type" value="Genomic_DNA"/>
</dbReference>
<dbReference type="Gene3D" id="3.90.1170.50">
    <property type="entry name" value="Aldehyde oxidase/xanthine dehydrogenase, a/b hammerhead"/>
    <property type="match status" value="1"/>
</dbReference>
<dbReference type="SUPFAM" id="SSF54665">
    <property type="entry name" value="CO dehydrogenase molybdoprotein N-domain-like"/>
    <property type="match status" value="1"/>
</dbReference>
<protein>
    <recommendedName>
        <fullName evidence="1">Aldehyde oxidase/xanthine dehydrogenase a/b hammerhead domain-containing protein</fullName>
    </recommendedName>
</protein>
<feature type="non-terminal residue" evidence="2">
    <location>
        <position position="1"/>
    </location>
</feature>
<dbReference type="InterPro" id="IPR008274">
    <property type="entry name" value="AldOxase/xan_DH_MoCoBD1"/>
</dbReference>
<dbReference type="Pfam" id="PF01315">
    <property type="entry name" value="Ald_Xan_dh_C"/>
    <property type="match status" value="1"/>
</dbReference>
<evidence type="ECO:0000313" key="2">
    <source>
        <dbReference type="EMBL" id="TVU25480.1"/>
    </source>
</evidence>
<evidence type="ECO:0000313" key="3">
    <source>
        <dbReference type="Proteomes" id="UP000324897"/>
    </source>
</evidence>
<dbReference type="InterPro" id="IPR000674">
    <property type="entry name" value="Ald_Oxase/Xan_DH_a/b"/>
</dbReference>